<dbReference type="SUPFAM" id="SSF53474">
    <property type="entry name" value="alpha/beta-Hydrolases"/>
    <property type="match status" value="1"/>
</dbReference>
<protein>
    <submittedName>
        <fullName evidence="2">Uncharacterized protein</fullName>
    </submittedName>
</protein>
<evidence type="ECO:0000256" key="1">
    <source>
        <dbReference type="SAM" id="MobiDB-lite"/>
    </source>
</evidence>
<dbReference type="Proteomes" id="UP000002630">
    <property type="component" value="Linkage Group LG11"/>
</dbReference>
<evidence type="ECO:0000313" key="2">
    <source>
        <dbReference type="EMBL" id="CBJ33523.1"/>
    </source>
</evidence>
<dbReference type="OrthoDB" id="10342047at2759"/>
<organism evidence="2 3">
    <name type="scientific">Ectocarpus siliculosus</name>
    <name type="common">Brown alga</name>
    <name type="synonym">Conferva siliculosa</name>
    <dbReference type="NCBI Taxonomy" id="2880"/>
    <lineage>
        <taxon>Eukaryota</taxon>
        <taxon>Sar</taxon>
        <taxon>Stramenopiles</taxon>
        <taxon>Ochrophyta</taxon>
        <taxon>PX clade</taxon>
        <taxon>Phaeophyceae</taxon>
        <taxon>Ectocarpales</taxon>
        <taxon>Ectocarpaceae</taxon>
        <taxon>Ectocarpus</taxon>
    </lineage>
</organism>
<dbReference type="EMBL" id="FN648713">
    <property type="protein sequence ID" value="CBJ33523.1"/>
    <property type="molecule type" value="Genomic_DNA"/>
</dbReference>
<reference evidence="2 3" key="1">
    <citation type="journal article" date="2010" name="Nature">
        <title>The Ectocarpus genome and the independent evolution of multicellularity in brown algae.</title>
        <authorList>
            <person name="Cock J.M."/>
            <person name="Sterck L."/>
            <person name="Rouze P."/>
            <person name="Scornet D."/>
            <person name="Allen A.E."/>
            <person name="Amoutzias G."/>
            <person name="Anthouard V."/>
            <person name="Artiguenave F."/>
            <person name="Aury J.M."/>
            <person name="Badger J.H."/>
            <person name="Beszteri B."/>
            <person name="Billiau K."/>
            <person name="Bonnet E."/>
            <person name="Bothwell J.H."/>
            <person name="Bowler C."/>
            <person name="Boyen C."/>
            <person name="Brownlee C."/>
            <person name="Carrano C.J."/>
            <person name="Charrier B."/>
            <person name="Cho G.Y."/>
            <person name="Coelho S.M."/>
            <person name="Collen J."/>
            <person name="Corre E."/>
            <person name="Da Silva C."/>
            <person name="Delage L."/>
            <person name="Delaroque N."/>
            <person name="Dittami S.M."/>
            <person name="Doulbeau S."/>
            <person name="Elias M."/>
            <person name="Farnham G."/>
            <person name="Gachon C.M."/>
            <person name="Gschloessl B."/>
            <person name="Heesch S."/>
            <person name="Jabbari K."/>
            <person name="Jubin C."/>
            <person name="Kawai H."/>
            <person name="Kimura K."/>
            <person name="Kloareg B."/>
            <person name="Kupper F.C."/>
            <person name="Lang D."/>
            <person name="Le Bail A."/>
            <person name="Leblanc C."/>
            <person name="Lerouge P."/>
            <person name="Lohr M."/>
            <person name="Lopez P.J."/>
            <person name="Martens C."/>
            <person name="Maumus F."/>
            <person name="Michel G."/>
            <person name="Miranda-Saavedra D."/>
            <person name="Morales J."/>
            <person name="Moreau H."/>
            <person name="Motomura T."/>
            <person name="Nagasato C."/>
            <person name="Napoli C.A."/>
            <person name="Nelson D.R."/>
            <person name="Nyvall-Collen P."/>
            <person name="Peters A.F."/>
            <person name="Pommier C."/>
            <person name="Potin P."/>
            <person name="Poulain J."/>
            <person name="Quesneville H."/>
            <person name="Read B."/>
            <person name="Rensing S.A."/>
            <person name="Ritter A."/>
            <person name="Rousvoal S."/>
            <person name="Samanta M."/>
            <person name="Samson G."/>
            <person name="Schroeder D.C."/>
            <person name="Segurens B."/>
            <person name="Strittmatter M."/>
            <person name="Tonon T."/>
            <person name="Tregear J.W."/>
            <person name="Valentin K."/>
            <person name="von Dassow P."/>
            <person name="Yamagishi T."/>
            <person name="Van de Peer Y."/>
            <person name="Wincker P."/>
        </authorList>
    </citation>
    <scope>NUCLEOTIDE SEQUENCE [LARGE SCALE GENOMIC DNA]</scope>
    <source>
        <strain evidence="3">Ec32 / CCAP1310/4</strain>
    </source>
</reference>
<evidence type="ECO:0000313" key="3">
    <source>
        <dbReference type="Proteomes" id="UP000002630"/>
    </source>
</evidence>
<feature type="region of interest" description="Disordered" evidence="1">
    <location>
        <begin position="42"/>
        <end position="62"/>
    </location>
</feature>
<dbReference type="InterPro" id="IPR029058">
    <property type="entry name" value="AB_hydrolase_fold"/>
</dbReference>
<dbReference type="InParanoid" id="D7G3C9"/>
<keyword evidence="3" id="KW-1185">Reference proteome</keyword>
<name>D7G3C9_ECTSI</name>
<dbReference type="AlphaFoldDB" id="D7G3C9"/>
<proteinExistence type="predicted"/>
<dbReference type="Gene3D" id="3.40.50.1820">
    <property type="entry name" value="alpha/beta hydrolase"/>
    <property type="match status" value="1"/>
</dbReference>
<sequence>MGRGLIETVLTLPRRLVRTSRLEDMTDEEKAFACLSSEVYKKPGNDDNDNNNPASDEHRGAPCGYTLLRGEIPAAAGDDGPAVRLNDTRWAAFRAPNQVDHVLAFRGTADRRDALNDVLLFHGDFDQHKYMLNATVWALGGGGGGGLRFSVTGHSLGGTVAMGVMVLLHDIPTTARRRPNDTRYQQQVLGAWNAERANWSGAAAPYELVGGHIFNPGAWPGLVGPVAGGSAVAGFWLTGAFTLTGAAATAAMCAVTVGSGCALALYLYRSHTERLSDRVDKRVTTHHIIGDVVSGFFRLGTEKNYMPKDKRARRLATACSPGKMGKEWGCHSIANFLFPDSAETLPAAAYLEQKESQELQQALLLSKGSNVAGEGSAAAAPEGAAGAWATTNYGDYDEEEIREALRRSAAESEGGAWEEESWEEFADMMAGSMLTNEDQEVCAAIRRSVADTAAAEVAGMTANSMLTNEDEKVWEALCRSFADMVPETRRVAEEEVWEEFANMTASTLACEDLEILEALRRSVSDTAVTSREAGEEEVWDEFTDMATVRGNCHLRWNGGVGR</sequence>
<gene>
    <name evidence="2" type="ORF">Esi_0504_0009</name>
</gene>
<accession>D7G3C9</accession>
<dbReference type="EMBL" id="FN649736">
    <property type="protein sequence ID" value="CBJ33523.1"/>
    <property type="molecule type" value="Genomic_DNA"/>
</dbReference>